<name>A6HB82_RAT</name>
<gene>
    <name evidence="3" type="ORF">rCG_62332</name>
</gene>
<sequence>MQTPTAKGWMVFGDSSGRTGGWIVSPEGPRNSTGRPAELINLDSWGSQSLNHQPTYPQAEPRPPHTNLADVQLGLPVGTEQLE</sequence>
<evidence type="ECO:0000256" key="1">
    <source>
        <dbReference type="SAM" id="MobiDB-lite"/>
    </source>
</evidence>
<organism evidence="3 4">
    <name type="scientific">Rattus norvegicus</name>
    <name type="common">Rat</name>
    <dbReference type="NCBI Taxonomy" id="10116"/>
    <lineage>
        <taxon>Eukaryota</taxon>
        <taxon>Metazoa</taxon>
        <taxon>Chordata</taxon>
        <taxon>Craniata</taxon>
        <taxon>Vertebrata</taxon>
        <taxon>Euteleostomi</taxon>
        <taxon>Mammalia</taxon>
        <taxon>Eutheria</taxon>
        <taxon>Euarchontoglires</taxon>
        <taxon>Glires</taxon>
        <taxon>Rodentia</taxon>
        <taxon>Myomorpha</taxon>
        <taxon>Muroidea</taxon>
        <taxon>Muridae</taxon>
        <taxon>Murinae</taxon>
        <taxon>Rattus</taxon>
    </lineage>
</organism>
<protein>
    <submittedName>
        <fullName evidence="3">RCG62332, isoform CRA_a</fullName>
    </submittedName>
</protein>
<reference evidence="4" key="3">
    <citation type="submission" date="2005-09" db="EMBL/GenBank/DDBJ databases">
        <authorList>
            <person name="Mural R.J."/>
            <person name="Li P.W."/>
            <person name="Adams M.D."/>
            <person name="Amanatides P.G."/>
            <person name="Baden-Tillson H."/>
            <person name="Barnstead M."/>
            <person name="Chin S.H."/>
            <person name="Dew I."/>
            <person name="Evans C.A."/>
            <person name="Ferriera S."/>
            <person name="Flanigan M."/>
            <person name="Fosler C."/>
            <person name="Glodek A."/>
            <person name="Gu Z."/>
            <person name="Holt R.A."/>
            <person name="Jennings D."/>
            <person name="Kraft C.L."/>
            <person name="Lu F."/>
            <person name="Nguyen T."/>
            <person name="Nusskern D.R."/>
            <person name="Pfannkoch C.M."/>
            <person name="Sitter C."/>
            <person name="Sutton G.G."/>
            <person name="Venter J.C."/>
            <person name="Wang Z."/>
            <person name="Woodage T."/>
            <person name="Zheng X.H."/>
            <person name="Zhong F."/>
        </authorList>
    </citation>
    <scope>NUCLEOTIDE SEQUENCE [LARGE SCALE GENOMIC DNA]</scope>
    <source>
        <strain evidence="2">BN</strain>
        <strain evidence="4">BN, Sprague-Dawley</strain>
    </source>
</reference>
<evidence type="ECO:0000313" key="3">
    <source>
        <dbReference type="EMBL" id="EDM03287.1"/>
    </source>
</evidence>
<reference evidence="3" key="1">
    <citation type="journal article" date="2005" name="Genome Res.">
        <title>Gene and alternative splicing annotation with AIR.</title>
        <authorList>
            <person name="Florea L."/>
            <person name="Di Francesco V."/>
            <person name="Miller J."/>
            <person name="Turner R."/>
            <person name="Yao A."/>
            <person name="Harris M."/>
            <person name="Walenz B."/>
            <person name="Mobarry C."/>
            <person name="Merkulov G.V."/>
            <person name="Charlab R."/>
            <person name="Dew I."/>
            <person name="Deng Z."/>
            <person name="Istrail S."/>
            <person name="Li P."/>
            <person name="Sutton G."/>
        </authorList>
    </citation>
    <scope>NUCLEOTIDE SEQUENCE</scope>
    <source>
        <strain evidence="3">BN</strain>
    </source>
</reference>
<dbReference type="AlphaFoldDB" id="A6HB82"/>
<evidence type="ECO:0000313" key="2">
    <source>
        <dbReference type="EMBL" id="EDM03286.1"/>
    </source>
</evidence>
<feature type="compositionally biased region" description="Polar residues" evidence="1">
    <location>
        <begin position="44"/>
        <end position="56"/>
    </location>
</feature>
<evidence type="ECO:0000313" key="4">
    <source>
        <dbReference type="Proteomes" id="UP000234681"/>
    </source>
</evidence>
<dbReference type="EMBL" id="CH473947">
    <property type="protein sequence ID" value="EDM03287.1"/>
    <property type="molecule type" value="Genomic_DNA"/>
</dbReference>
<reference evidence="3" key="2">
    <citation type="submission" date="2005-07" db="EMBL/GenBank/DDBJ databases">
        <authorList>
            <person name="Mural R.J."/>
            <person name="Li P.W."/>
            <person name="Adams M.D."/>
            <person name="Amanatides P.G."/>
            <person name="Baden-Tillson H."/>
            <person name="Barnstead M."/>
            <person name="Chin S.H."/>
            <person name="Dew I."/>
            <person name="Evans C.A."/>
            <person name="Ferriera S."/>
            <person name="Flanigan M."/>
            <person name="Fosler C."/>
            <person name="Glodek A."/>
            <person name="Gu Z."/>
            <person name="Holt R.A."/>
            <person name="Jennings D."/>
            <person name="Kraft C.L."/>
            <person name="Lu F."/>
            <person name="Nguyen T."/>
            <person name="Nusskern D.R."/>
            <person name="Pfannkoch C.M."/>
            <person name="Sitter C."/>
            <person name="Sutton G.G."/>
            <person name="Venter J.C."/>
            <person name="Wang Z."/>
            <person name="Woodage T."/>
            <person name="Zheng X.H."/>
            <person name="Zhong F."/>
        </authorList>
    </citation>
    <scope>NUCLEOTIDE SEQUENCE</scope>
    <source>
        <strain evidence="3">BN</strain>
        <strain evidence="4">BN, Sprague-Dawley</strain>
    </source>
</reference>
<feature type="region of interest" description="Disordered" evidence="1">
    <location>
        <begin position="1"/>
        <end position="83"/>
    </location>
</feature>
<dbReference type="Proteomes" id="UP000234681">
    <property type="component" value="Chromosome 6"/>
</dbReference>
<dbReference type="EMBL" id="CH473947">
    <property type="protein sequence ID" value="EDM03286.1"/>
    <property type="molecule type" value="Genomic_DNA"/>
</dbReference>
<proteinExistence type="predicted"/>
<accession>A6HB82</accession>